<dbReference type="AlphaFoldDB" id="A0AAD4BVX1"/>
<evidence type="ECO:0000313" key="3">
    <source>
        <dbReference type="EMBL" id="KAF8440485.1"/>
    </source>
</evidence>
<proteinExistence type="predicted"/>
<reference evidence="3" key="2">
    <citation type="journal article" date="2020" name="Nat. Commun.">
        <title>Large-scale genome sequencing of mycorrhizal fungi provides insights into the early evolution of symbiotic traits.</title>
        <authorList>
            <person name="Miyauchi S."/>
            <person name="Kiss E."/>
            <person name="Kuo A."/>
            <person name="Drula E."/>
            <person name="Kohler A."/>
            <person name="Sanchez-Garcia M."/>
            <person name="Morin E."/>
            <person name="Andreopoulos B."/>
            <person name="Barry K.W."/>
            <person name="Bonito G."/>
            <person name="Buee M."/>
            <person name="Carver A."/>
            <person name="Chen C."/>
            <person name="Cichocki N."/>
            <person name="Clum A."/>
            <person name="Culley D."/>
            <person name="Crous P.W."/>
            <person name="Fauchery L."/>
            <person name="Girlanda M."/>
            <person name="Hayes R.D."/>
            <person name="Keri Z."/>
            <person name="LaButti K."/>
            <person name="Lipzen A."/>
            <person name="Lombard V."/>
            <person name="Magnuson J."/>
            <person name="Maillard F."/>
            <person name="Murat C."/>
            <person name="Nolan M."/>
            <person name="Ohm R.A."/>
            <person name="Pangilinan J."/>
            <person name="Pereira M.F."/>
            <person name="Perotto S."/>
            <person name="Peter M."/>
            <person name="Pfister S."/>
            <person name="Riley R."/>
            <person name="Sitrit Y."/>
            <person name="Stielow J.B."/>
            <person name="Szollosi G."/>
            <person name="Zifcakova L."/>
            <person name="Stursova M."/>
            <person name="Spatafora J.W."/>
            <person name="Tedersoo L."/>
            <person name="Vaario L.M."/>
            <person name="Yamada A."/>
            <person name="Yan M."/>
            <person name="Wang P."/>
            <person name="Xu J."/>
            <person name="Bruns T."/>
            <person name="Baldrian P."/>
            <person name="Vilgalys R."/>
            <person name="Dunand C."/>
            <person name="Henrissat B."/>
            <person name="Grigoriev I.V."/>
            <person name="Hibbett D."/>
            <person name="Nagy L.G."/>
            <person name="Martin F.M."/>
        </authorList>
    </citation>
    <scope>NUCLEOTIDE SEQUENCE</scope>
    <source>
        <strain evidence="3">BED1</strain>
    </source>
</reference>
<sequence>MPLNFLVDGPEYVSRTEQPFTPPDVDINALRAAIPKHLLERSTSRALLHTLPVFLIPLSLYVFATNIDKLTSLVPGGPWIKFIVYWTLWCTYWWWQGLAWSGGWVLGHEAGHDNVGKNMYLNHTIGFLCHSFIFVPYFSWRITHSRHHKMTGMMENEEVFVPYLRSEIKLPPKVVAQKHDYDEILSQSPLYTLVRFLEMQLFGHHAYYTWNQMGSRRYPKGTNHFKPSSALFKDTDRIAVIVSNFGLIVMFCLLVVWTMATSITNVVALYVIPWCWANHWIVTMAFLQHTCATIPHYRKEEWTWRRGALTTVDRPFLGFVDSYLLLGVNRYHTAHHLFSTVPFYNLPEVHAIIRPLLGDAYSYDSTGVWRALWRSFVECVFVEDTGDILFYKGSAGTARREVAPGVERH</sequence>
<dbReference type="Pfam" id="PF00487">
    <property type="entry name" value="FA_desaturase"/>
    <property type="match status" value="1"/>
</dbReference>
<dbReference type="GO" id="GO:0006629">
    <property type="term" value="P:lipid metabolic process"/>
    <property type="evidence" value="ECO:0007669"/>
    <property type="project" value="InterPro"/>
</dbReference>
<dbReference type="InterPro" id="IPR005804">
    <property type="entry name" value="FA_desaturase_dom"/>
</dbReference>
<gene>
    <name evidence="3" type="ORF">L210DRAFT_1058174</name>
</gene>
<dbReference type="PANTHER" id="PTHR32100">
    <property type="entry name" value="OMEGA-6 FATTY ACID DESATURASE, CHLOROPLASTIC"/>
    <property type="match status" value="1"/>
</dbReference>
<keyword evidence="4" id="KW-1185">Reference proteome</keyword>
<keyword evidence="1" id="KW-1133">Transmembrane helix</keyword>
<dbReference type="InterPro" id="IPR012171">
    <property type="entry name" value="Fatty_acid_desaturase"/>
</dbReference>
<protein>
    <submittedName>
        <fullName evidence="3">Delta-12 fatty acid desaturase protein</fullName>
    </submittedName>
</protein>
<reference evidence="3" key="1">
    <citation type="submission" date="2019-10" db="EMBL/GenBank/DDBJ databases">
        <authorList>
            <consortium name="DOE Joint Genome Institute"/>
            <person name="Kuo A."/>
            <person name="Miyauchi S."/>
            <person name="Kiss E."/>
            <person name="Drula E."/>
            <person name="Kohler A."/>
            <person name="Sanchez-Garcia M."/>
            <person name="Andreopoulos B."/>
            <person name="Barry K.W."/>
            <person name="Bonito G."/>
            <person name="Buee M."/>
            <person name="Carver A."/>
            <person name="Chen C."/>
            <person name="Cichocki N."/>
            <person name="Clum A."/>
            <person name="Culley D."/>
            <person name="Crous P.W."/>
            <person name="Fauchery L."/>
            <person name="Girlanda M."/>
            <person name="Hayes R."/>
            <person name="Keri Z."/>
            <person name="LaButti K."/>
            <person name="Lipzen A."/>
            <person name="Lombard V."/>
            <person name="Magnuson J."/>
            <person name="Maillard F."/>
            <person name="Morin E."/>
            <person name="Murat C."/>
            <person name="Nolan M."/>
            <person name="Ohm R."/>
            <person name="Pangilinan J."/>
            <person name="Pereira M."/>
            <person name="Perotto S."/>
            <person name="Peter M."/>
            <person name="Riley R."/>
            <person name="Sitrit Y."/>
            <person name="Stielow B."/>
            <person name="Szollosi G."/>
            <person name="Zifcakova L."/>
            <person name="Stursova M."/>
            <person name="Spatafora J.W."/>
            <person name="Tedersoo L."/>
            <person name="Vaario L.-M."/>
            <person name="Yamada A."/>
            <person name="Yan M."/>
            <person name="Wang P."/>
            <person name="Xu J."/>
            <person name="Bruns T."/>
            <person name="Baldrian P."/>
            <person name="Vilgalys R."/>
            <person name="Henrissat B."/>
            <person name="Grigoriev I.V."/>
            <person name="Hibbett D."/>
            <person name="Nagy L.G."/>
            <person name="Martin F.M."/>
        </authorList>
    </citation>
    <scope>NUCLEOTIDE SEQUENCE</scope>
    <source>
        <strain evidence="3">BED1</strain>
    </source>
</reference>
<organism evidence="3 4">
    <name type="scientific">Boletus edulis BED1</name>
    <dbReference type="NCBI Taxonomy" id="1328754"/>
    <lineage>
        <taxon>Eukaryota</taxon>
        <taxon>Fungi</taxon>
        <taxon>Dikarya</taxon>
        <taxon>Basidiomycota</taxon>
        <taxon>Agaricomycotina</taxon>
        <taxon>Agaricomycetes</taxon>
        <taxon>Agaricomycetidae</taxon>
        <taxon>Boletales</taxon>
        <taxon>Boletineae</taxon>
        <taxon>Boletaceae</taxon>
        <taxon>Boletoideae</taxon>
        <taxon>Boletus</taxon>
    </lineage>
</organism>
<feature type="domain" description="Fatty acid desaturase" evidence="2">
    <location>
        <begin position="89"/>
        <end position="362"/>
    </location>
</feature>
<dbReference type="GO" id="GO:0016491">
    <property type="term" value="F:oxidoreductase activity"/>
    <property type="evidence" value="ECO:0007669"/>
    <property type="project" value="InterPro"/>
</dbReference>
<comment type="caution">
    <text evidence="3">The sequence shown here is derived from an EMBL/GenBank/DDBJ whole genome shotgun (WGS) entry which is preliminary data.</text>
</comment>
<keyword evidence="1" id="KW-0472">Membrane</keyword>
<accession>A0AAD4BVX1</accession>
<dbReference type="EMBL" id="WHUW01000012">
    <property type="protein sequence ID" value="KAF8440485.1"/>
    <property type="molecule type" value="Genomic_DNA"/>
</dbReference>
<evidence type="ECO:0000313" key="4">
    <source>
        <dbReference type="Proteomes" id="UP001194468"/>
    </source>
</evidence>
<dbReference type="Proteomes" id="UP001194468">
    <property type="component" value="Unassembled WGS sequence"/>
</dbReference>
<feature type="transmembrane region" description="Helical" evidence="1">
    <location>
        <begin position="120"/>
        <end position="140"/>
    </location>
</feature>
<evidence type="ECO:0000256" key="1">
    <source>
        <dbReference type="SAM" id="Phobius"/>
    </source>
</evidence>
<keyword evidence="1" id="KW-0812">Transmembrane</keyword>
<feature type="transmembrane region" description="Helical" evidence="1">
    <location>
        <begin position="266"/>
        <end position="287"/>
    </location>
</feature>
<feature type="transmembrane region" description="Helical" evidence="1">
    <location>
        <begin position="46"/>
        <end position="64"/>
    </location>
</feature>
<feature type="transmembrane region" description="Helical" evidence="1">
    <location>
        <begin position="76"/>
        <end position="95"/>
    </location>
</feature>
<name>A0AAD4BVX1_BOLED</name>
<evidence type="ECO:0000259" key="2">
    <source>
        <dbReference type="Pfam" id="PF00487"/>
    </source>
</evidence>
<feature type="transmembrane region" description="Helical" evidence="1">
    <location>
        <begin position="238"/>
        <end position="260"/>
    </location>
</feature>